<feature type="domain" description="Sushi" evidence="3">
    <location>
        <begin position="9"/>
        <end position="69"/>
    </location>
</feature>
<dbReference type="CDD" id="cd00033">
    <property type="entry name" value="CCP"/>
    <property type="match status" value="1"/>
</dbReference>
<dbReference type="PROSITE" id="PS50923">
    <property type="entry name" value="SUSHI"/>
    <property type="match status" value="1"/>
</dbReference>
<dbReference type="InterPro" id="IPR035976">
    <property type="entry name" value="Sushi/SCR/CCP_sf"/>
</dbReference>
<comment type="caution">
    <text evidence="2">Lacks conserved residue(s) required for the propagation of feature annotation.</text>
</comment>
<keyword evidence="2" id="KW-0768">Sushi</keyword>
<dbReference type="SMART" id="SM00032">
    <property type="entry name" value="CCP"/>
    <property type="match status" value="1"/>
</dbReference>
<dbReference type="SUPFAM" id="SSF57535">
    <property type="entry name" value="Complement control module/SCR domain"/>
    <property type="match status" value="1"/>
</dbReference>
<evidence type="ECO:0000256" key="1">
    <source>
        <dbReference type="ARBA" id="ARBA00023157"/>
    </source>
</evidence>
<name>A0A226DFR8_FOLCA</name>
<accession>A0A226DFR8</accession>
<dbReference type="Proteomes" id="UP000198287">
    <property type="component" value="Unassembled WGS sequence"/>
</dbReference>
<organism evidence="4 5">
    <name type="scientific">Folsomia candida</name>
    <name type="common">Springtail</name>
    <dbReference type="NCBI Taxonomy" id="158441"/>
    <lineage>
        <taxon>Eukaryota</taxon>
        <taxon>Metazoa</taxon>
        <taxon>Ecdysozoa</taxon>
        <taxon>Arthropoda</taxon>
        <taxon>Hexapoda</taxon>
        <taxon>Collembola</taxon>
        <taxon>Entomobryomorpha</taxon>
        <taxon>Isotomoidea</taxon>
        <taxon>Isotomidae</taxon>
        <taxon>Proisotominae</taxon>
        <taxon>Folsomia</taxon>
    </lineage>
</organism>
<reference evidence="4 5" key="1">
    <citation type="submission" date="2015-12" db="EMBL/GenBank/DDBJ databases">
        <title>The genome of Folsomia candida.</title>
        <authorList>
            <person name="Faddeeva A."/>
            <person name="Derks M.F."/>
            <person name="Anvar Y."/>
            <person name="Smit S."/>
            <person name="Van Straalen N."/>
            <person name="Roelofs D."/>
        </authorList>
    </citation>
    <scope>NUCLEOTIDE SEQUENCE [LARGE SCALE GENOMIC DNA]</scope>
    <source>
        <strain evidence="4 5">VU population</strain>
        <tissue evidence="4">Whole body</tissue>
    </source>
</reference>
<dbReference type="AlphaFoldDB" id="A0A226DFR8"/>
<comment type="caution">
    <text evidence="4">The sequence shown here is derived from an EMBL/GenBank/DDBJ whole genome shotgun (WGS) entry which is preliminary data.</text>
</comment>
<dbReference type="InterPro" id="IPR000436">
    <property type="entry name" value="Sushi_SCR_CCP_dom"/>
</dbReference>
<gene>
    <name evidence="4" type="ORF">Fcan01_21423</name>
</gene>
<dbReference type="Pfam" id="PF00084">
    <property type="entry name" value="Sushi"/>
    <property type="match status" value="1"/>
</dbReference>
<protein>
    <submittedName>
        <fullName evidence="4">Sushi, nidogen and EGF-like domain-containing protein 1</fullName>
    </submittedName>
</protein>
<evidence type="ECO:0000259" key="3">
    <source>
        <dbReference type="PROSITE" id="PS50923"/>
    </source>
</evidence>
<sequence length="142" mass="15054">MTPFLFSALGCGYPGAPAHSALTFSGPELKEGVIATYACERGFELLGPSRRVCGEDGTWSPVGIPFCVPIKVSCFLYGAIHSRRGPLCEGFLGTNKGINRTSSQSHVEAFSLAASVSSQRTRSRGKMSIFASSHSDSDSKLC</sequence>
<dbReference type="EMBL" id="LNIX01000021">
    <property type="protein sequence ID" value="OXA43704.1"/>
    <property type="molecule type" value="Genomic_DNA"/>
</dbReference>
<keyword evidence="5" id="KW-1185">Reference proteome</keyword>
<dbReference type="OrthoDB" id="547680at2759"/>
<evidence type="ECO:0000313" key="5">
    <source>
        <dbReference type="Proteomes" id="UP000198287"/>
    </source>
</evidence>
<evidence type="ECO:0000313" key="4">
    <source>
        <dbReference type="EMBL" id="OXA43704.1"/>
    </source>
</evidence>
<proteinExistence type="predicted"/>
<keyword evidence="1" id="KW-1015">Disulfide bond</keyword>
<evidence type="ECO:0000256" key="2">
    <source>
        <dbReference type="PROSITE-ProRule" id="PRU00302"/>
    </source>
</evidence>
<dbReference type="Gene3D" id="2.10.70.10">
    <property type="entry name" value="Complement Module, domain 1"/>
    <property type="match status" value="1"/>
</dbReference>